<comment type="function">
    <text evidence="2">Catalyzes the dismutation of two molecules of 6,7-dimethyl-8-ribityllumazine, resulting in the formation of riboflavin and 5-amino-6-(D-ribitylamino)uracil.</text>
</comment>
<dbReference type="Gene3D" id="2.40.30.20">
    <property type="match status" value="2"/>
</dbReference>
<reference evidence="13 14" key="1">
    <citation type="submission" date="2018-10" db="EMBL/GenBank/DDBJ databases">
        <title>Genomic Encyclopedia of Archaeal and Bacterial Type Strains, Phase II (KMG-II): from individual species to whole genera.</title>
        <authorList>
            <person name="Goeker M."/>
        </authorList>
    </citation>
    <scope>NUCLEOTIDE SEQUENCE [LARGE SCALE GENOMIC DNA]</scope>
    <source>
        <strain evidence="13 14">DSM 14954</strain>
    </source>
</reference>
<dbReference type="GO" id="GO:0009231">
    <property type="term" value="P:riboflavin biosynthetic process"/>
    <property type="evidence" value="ECO:0007669"/>
    <property type="project" value="UniProtKB-KW"/>
</dbReference>
<feature type="domain" description="Lumazine-binding" evidence="12">
    <location>
        <begin position="96"/>
        <end position="192"/>
    </location>
</feature>
<evidence type="ECO:0000259" key="12">
    <source>
        <dbReference type="PROSITE" id="PS51177"/>
    </source>
</evidence>
<dbReference type="PIRSF" id="PIRSF000498">
    <property type="entry name" value="Riboflavin_syn_A"/>
    <property type="match status" value="1"/>
</dbReference>
<organism evidence="13 14">
    <name type="scientific">Solirubrobacter pauli</name>
    <dbReference type="NCBI Taxonomy" id="166793"/>
    <lineage>
        <taxon>Bacteria</taxon>
        <taxon>Bacillati</taxon>
        <taxon>Actinomycetota</taxon>
        <taxon>Thermoleophilia</taxon>
        <taxon>Solirubrobacterales</taxon>
        <taxon>Solirubrobacteraceae</taxon>
        <taxon>Solirubrobacter</taxon>
    </lineage>
</organism>
<accession>A0A660L419</accession>
<dbReference type="FunFam" id="2.40.30.20:FF:000004">
    <property type="entry name" value="Riboflavin synthase, alpha subunit"/>
    <property type="match status" value="1"/>
</dbReference>
<name>A0A660L419_9ACTN</name>
<evidence type="ECO:0000256" key="9">
    <source>
        <dbReference type="ARBA" id="ARBA00022737"/>
    </source>
</evidence>
<dbReference type="SUPFAM" id="SSF63380">
    <property type="entry name" value="Riboflavin synthase domain-like"/>
    <property type="match status" value="2"/>
</dbReference>
<evidence type="ECO:0000256" key="5">
    <source>
        <dbReference type="ARBA" id="ARBA00012827"/>
    </source>
</evidence>
<dbReference type="InterPro" id="IPR001783">
    <property type="entry name" value="Lumazine-bd"/>
</dbReference>
<keyword evidence="14" id="KW-1185">Reference proteome</keyword>
<dbReference type="PROSITE" id="PS51177">
    <property type="entry name" value="LUMAZINE_BIND"/>
    <property type="match status" value="2"/>
</dbReference>
<evidence type="ECO:0000313" key="13">
    <source>
        <dbReference type="EMBL" id="RKQ87954.1"/>
    </source>
</evidence>
<dbReference type="EC" id="2.5.1.9" evidence="5 10"/>
<evidence type="ECO:0000256" key="2">
    <source>
        <dbReference type="ARBA" id="ARBA00002803"/>
    </source>
</evidence>
<sequence>MFTGLVQDLGSVAEIETGDEGVRLIVRTTLADEISLGDSVAVNGVCLTATSIADGAFSADVMNESLRRTSLGSVGQGSTVNLELPLRAADRLGGHFVQGHVDGVATVREAVDDGFARVVTFDAPADLLRYIVEKGSIAVDGVSLTVSAVDESSFSVSLIPETLERTTLGAAEPGRPVNLEVDVLAKYVEKLAR</sequence>
<dbReference type="CDD" id="cd00402">
    <property type="entry name" value="Riboflavin_synthase_like"/>
    <property type="match status" value="1"/>
</dbReference>
<dbReference type="Proteomes" id="UP000278962">
    <property type="component" value="Unassembled WGS sequence"/>
</dbReference>
<evidence type="ECO:0000256" key="3">
    <source>
        <dbReference type="ARBA" id="ARBA00004887"/>
    </source>
</evidence>
<dbReference type="PANTHER" id="PTHR21098">
    <property type="entry name" value="RIBOFLAVIN SYNTHASE ALPHA CHAIN"/>
    <property type="match status" value="1"/>
</dbReference>
<evidence type="ECO:0000256" key="7">
    <source>
        <dbReference type="ARBA" id="ARBA00022619"/>
    </source>
</evidence>
<evidence type="ECO:0000256" key="8">
    <source>
        <dbReference type="ARBA" id="ARBA00022679"/>
    </source>
</evidence>
<dbReference type="AlphaFoldDB" id="A0A660L419"/>
<dbReference type="RefSeq" id="WP_121257040.1">
    <property type="nucleotide sequence ID" value="NZ_RBIL01000002.1"/>
</dbReference>
<protein>
    <recommendedName>
        <fullName evidence="6 10">Riboflavin synthase</fullName>
        <ecNumber evidence="5 10">2.5.1.9</ecNumber>
    </recommendedName>
</protein>
<dbReference type="InterPro" id="IPR023366">
    <property type="entry name" value="ATP_synth_asu-like_sf"/>
</dbReference>
<comment type="catalytic activity">
    <reaction evidence="1">
        <text>2 6,7-dimethyl-8-(1-D-ribityl)lumazine + H(+) = 5-amino-6-(D-ribitylamino)uracil + riboflavin</text>
        <dbReference type="Rhea" id="RHEA:20772"/>
        <dbReference type="ChEBI" id="CHEBI:15378"/>
        <dbReference type="ChEBI" id="CHEBI:15934"/>
        <dbReference type="ChEBI" id="CHEBI:57986"/>
        <dbReference type="ChEBI" id="CHEBI:58201"/>
        <dbReference type="EC" id="2.5.1.9"/>
    </reaction>
</comment>
<dbReference type="Pfam" id="PF00677">
    <property type="entry name" value="Lum_binding"/>
    <property type="match status" value="2"/>
</dbReference>
<dbReference type="InterPro" id="IPR026017">
    <property type="entry name" value="Lumazine-bd_dom"/>
</dbReference>
<dbReference type="InterPro" id="IPR017938">
    <property type="entry name" value="Riboflavin_synthase-like_b-brl"/>
</dbReference>
<evidence type="ECO:0000256" key="1">
    <source>
        <dbReference type="ARBA" id="ARBA00000968"/>
    </source>
</evidence>
<keyword evidence="7" id="KW-0686">Riboflavin biosynthesis</keyword>
<dbReference type="GO" id="GO:0004746">
    <property type="term" value="F:riboflavin synthase activity"/>
    <property type="evidence" value="ECO:0007669"/>
    <property type="project" value="UniProtKB-UniRule"/>
</dbReference>
<evidence type="ECO:0000313" key="14">
    <source>
        <dbReference type="Proteomes" id="UP000278962"/>
    </source>
</evidence>
<dbReference type="OrthoDB" id="9788537at2"/>
<feature type="repeat" description="Lumazine-binding" evidence="11">
    <location>
        <begin position="96"/>
        <end position="192"/>
    </location>
</feature>
<evidence type="ECO:0000256" key="11">
    <source>
        <dbReference type="PROSITE-ProRule" id="PRU00524"/>
    </source>
</evidence>
<keyword evidence="9" id="KW-0677">Repeat</keyword>
<comment type="subunit">
    <text evidence="4">Homotrimer.</text>
</comment>
<dbReference type="NCBIfam" id="NF006767">
    <property type="entry name" value="PRK09289.1"/>
    <property type="match status" value="1"/>
</dbReference>
<dbReference type="NCBIfam" id="NF009566">
    <property type="entry name" value="PRK13020.1"/>
    <property type="match status" value="1"/>
</dbReference>
<evidence type="ECO:0000256" key="6">
    <source>
        <dbReference type="ARBA" id="ARBA00013950"/>
    </source>
</evidence>
<evidence type="ECO:0000256" key="4">
    <source>
        <dbReference type="ARBA" id="ARBA00011233"/>
    </source>
</evidence>
<evidence type="ECO:0000256" key="10">
    <source>
        <dbReference type="NCBIfam" id="TIGR00187"/>
    </source>
</evidence>
<proteinExistence type="predicted"/>
<gene>
    <name evidence="13" type="ORF">C8N24_5989</name>
</gene>
<feature type="repeat" description="Lumazine-binding" evidence="11">
    <location>
        <begin position="1"/>
        <end position="95"/>
    </location>
</feature>
<comment type="caution">
    <text evidence="13">The sequence shown here is derived from an EMBL/GenBank/DDBJ whole genome shotgun (WGS) entry which is preliminary data.</text>
</comment>
<dbReference type="EMBL" id="RBIL01000002">
    <property type="protein sequence ID" value="RKQ87954.1"/>
    <property type="molecule type" value="Genomic_DNA"/>
</dbReference>
<dbReference type="FunFam" id="2.40.30.20:FF:000003">
    <property type="entry name" value="Riboflavin synthase, alpha subunit"/>
    <property type="match status" value="1"/>
</dbReference>
<feature type="domain" description="Lumazine-binding" evidence="12">
    <location>
        <begin position="1"/>
        <end position="95"/>
    </location>
</feature>
<keyword evidence="8" id="KW-0808">Transferase</keyword>
<comment type="pathway">
    <text evidence="3">Cofactor biosynthesis; riboflavin biosynthesis; riboflavin from 2-hydroxy-3-oxobutyl phosphate and 5-amino-6-(D-ribitylamino)uracil: step 2/2.</text>
</comment>
<dbReference type="NCBIfam" id="TIGR00187">
    <property type="entry name" value="ribE"/>
    <property type="match status" value="1"/>
</dbReference>
<dbReference type="PANTHER" id="PTHR21098:SF0">
    <property type="entry name" value="RIBOFLAVIN SYNTHASE"/>
    <property type="match status" value="1"/>
</dbReference>